<accession>A0A1V4ILG8</accession>
<dbReference type="STRING" id="1450648.CLORY_25690"/>
<dbReference type="AlphaFoldDB" id="A0A1V4ILG8"/>
<evidence type="ECO:0000256" key="3">
    <source>
        <dbReference type="HAMAP-Rule" id="MF_01440"/>
    </source>
</evidence>
<dbReference type="PANTHER" id="PTHR35147:SF1">
    <property type="entry name" value="CHEMORECEPTOR GLUTAMINE DEAMIDASE CHED-RELATED"/>
    <property type="match status" value="1"/>
</dbReference>
<reference evidence="4 5" key="1">
    <citation type="submission" date="2017-03" db="EMBL/GenBank/DDBJ databases">
        <title>Genome sequence of Clostridium oryzae DSM 28571.</title>
        <authorList>
            <person name="Poehlein A."/>
            <person name="Daniel R."/>
        </authorList>
    </citation>
    <scope>NUCLEOTIDE SEQUENCE [LARGE SCALE GENOMIC DNA]</scope>
    <source>
        <strain evidence="4 5">DSM 28571</strain>
    </source>
</reference>
<evidence type="ECO:0000256" key="1">
    <source>
        <dbReference type="ARBA" id="ARBA00022500"/>
    </source>
</evidence>
<dbReference type="PANTHER" id="PTHR35147">
    <property type="entry name" value="CHEMORECEPTOR GLUTAMINE DEAMIDASE CHED-RELATED"/>
    <property type="match status" value="1"/>
</dbReference>
<dbReference type="InterPro" id="IPR011324">
    <property type="entry name" value="Cytotoxic_necrot_fac-like_cat"/>
</dbReference>
<dbReference type="Gene3D" id="3.30.1330.200">
    <property type="match status" value="1"/>
</dbReference>
<evidence type="ECO:0000256" key="2">
    <source>
        <dbReference type="ARBA" id="ARBA00022801"/>
    </source>
</evidence>
<dbReference type="CDD" id="cd16352">
    <property type="entry name" value="CheD"/>
    <property type="match status" value="1"/>
</dbReference>
<dbReference type="NCBIfam" id="NF010015">
    <property type="entry name" value="PRK13490.1"/>
    <property type="match status" value="1"/>
</dbReference>
<sequence>MIDMETKEIKVGIADLNVTTCPGKIITVGLGSCIGIAIYDFSLKLGGLAHIMLPDSTQFNNVTNPYKFADLAIPILIEKLEKMGAKRINMKSKIAGGASMFNFSDKKMTMDIGSRNAAAVKVALGKENIKMLSEDTGGNRGRTMILDVETGKVMIRTVGMPIKEI</sequence>
<evidence type="ECO:0000313" key="5">
    <source>
        <dbReference type="Proteomes" id="UP000190080"/>
    </source>
</evidence>
<dbReference type="GO" id="GO:0006935">
    <property type="term" value="P:chemotaxis"/>
    <property type="evidence" value="ECO:0007669"/>
    <property type="project" value="UniProtKB-UniRule"/>
</dbReference>
<evidence type="ECO:0000313" key="4">
    <source>
        <dbReference type="EMBL" id="OPJ60862.1"/>
    </source>
</evidence>
<keyword evidence="4" id="KW-0675">Receptor</keyword>
<comment type="function">
    <text evidence="3">Probably deamidates glutamine residues to glutamate on methyl-accepting chemotaxis receptors (MCPs), playing an important role in chemotaxis.</text>
</comment>
<organism evidence="4 5">
    <name type="scientific">Clostridium oryzae</name>
    <dbReference type="NCBI Taxonomy" id="1450648"/>
    <lineage>
        <taxon>Bacteria</taxon>
        <taxon>Bacillati</taxon>
        <taxon>Bacillota</taxon>
        <taxon>Clostridia</taxon>
        <taxon>Eubacteriales</taxon>
        <taxon>Clostridiaceae</taxon>
        <taxon>Clostridium</taxon>
    </lineage>
</organism>
<comment type="catalytic activity">
    <reaction evidence="3">
        <text>L-glutaminyl-[protein] + H2O = L-glutamyl-[protein] + NH4(+)</text>
        <dbReference type="Rhea" id="RHEA:16441"/>
        <dbReference type="Rhea" id="RHEA-COMP:10207"/>
        <dbReference type="Rhea" id="RHEA-COMP:10208"/>
        <dbReference type="ChEBI" id="CHEBI:15377"/>
        <dbReference type="ChEBI" id="CHEBI:28938"/>
        <dbReference type="ChEBI" id="CHEBI:29973"/>
        <dbReference type="ChEBI" id="CHEBI:30011"/>
        <dbReference type="EC" id="3.5.1.44"/>
    </reaction>
</comment>
<comment type="caution">
    <text evidence="4">The sequence shown here is derived from an EMBL/GenBank/DDBJ whole genome shotgun (WGS) entry which is preliminary data.</text>
</comment>
<keyword evidence="1 3" id="KW-0145">Chemotaxis</keyword>
<gene>
    <name evidence="3 4" type="primary">cheD</name>
    <name evidence="4" type="ORF">CLORY_25690</name>
</gene>
<protein>
    <recommendedName>
        <fullName evidence="3">Probable chemoreceptor glutamine deamidase CheD</fullName>
        <ecNumber evidence="3">3.5.1.44</ecNumber>
    </recommendedName>
</protein>
<keyword evidence="2 3" id="KW-0378">Hydrolase</keyword>
<name>A0A1V4ILG8_9CLOT</name>
<dbReference type="GO" id="GO:0050568">
    <property type="term" value="F:protein-glutamine glutaminase activity"/>
    <property type="evidence" value="ECO:0007669"/>
    <property type="project" value="UniProtKB-UniRule"/>
</dbReference>
<dbReference type="Proteomes" id="UP000190080">
    <property type="component" value="Unassembled WGS sequence"/>
</dbReference>
<dbReference type="Pfam" id="PF03975">
    <property type="entry name" value="CheD"/>
    <property type="match status" value="1"/>
</dbReference>
<dbReference type="EMBL" id="MZGV01000027">
    <property type="protein sequence ID" value="OPJ60862.1"/>
    <property type="molecule type" value="Genomic_DNA"/>
</dbReference>
<dbReference type="InterPro" id="IPR038592">
    <property type="entry name" value="CheD-like_sf"/>
</dbReference>
<dbReference type="InterPro" id="IPR005659">
    <property type="entry name" value="Chemorcpt_Glu_NH3ase_CheD"/>
</dbReference>
<dbReference type="HAMAP" id="MF_01440">
    <property type="entry name" value="CheD"/>
    <property type="match status" value="1"/>
</dbReference>
<keyword evidence="5" id="KW-1185">Reference proteome</keyword>
<dbReference type="EC" id="3.5.1.44" evidence="3"/>
<proteinExistence type="inferred from homology"/>
<dbReference type="SUPFAM" id="SSF64438">
    <property type="entry name" value="CNF1/YfiH-like putative cysteine hydrolases"/>
    <property type="match status" value="1"/>
</dbReference>
<comment type="similarity">
    <text evidence="3">Belongs to the CheD family.</text>
</comment>